<evidence type="ECO:0000313" key="2">
    <source>
        <dbReference type="Proteomes" id="UP000823775"/>
    </source>
</evidence>
<name>A0ABS8V6C1_DATST</name>
<proteinExistence type="predicted"/>
<organism evidence="1 2">
    <name type="scientific">Datura stramonium</name>
    <name type="common">Jimsonweed</name>
    <name type="synonym">Common thornapple</name>
    <dbReference type="NCBI Taxonomy" id="4076"/>
    <lineage>
        <taxon>Eukaryota</taxon>
        <taxon>Viridiplantae</taxon>
        <taxon>Streptophyta</taxon>
        <taxon>Embryophyta</taxon>
        <taxon>Tracheophyta</taxon>
        <taxon>Spermatophyta</taxon>
        <taxon>Magnoliopsida</taxon>
        <taxon>eudicotyledons</taxon>
        <taxon>Gunneridae</taxon>
        <taxon>Pentapetalae</taxon>
        <taxon>asterids</taxon>
        <taxon>lamiids</taxon>
        <taxon>Solanales</taxon>
        <taxon>Solanaceae</taxon>
        <taxon>Solanoideae</taxon>
        <taxon>Datureae</taxon>
        <taxon>Datura</taxon>
    </lineage>
</organism>
<gene>
    <name evidence="1" type="ORF">HAX54_028975</name>
</gene>
<feature type="non-terminal residue" evidence="1">
    <location>
        <position position="55"/>
    </location>
</feature>
<reference evidence="1 2" key="1">
    <citation type="journal article" date="2021" name="BMC Genomics">
        <title>Datura genome reveals duplications of psychoactive alkaloid biosynthetic genes and high mutation rate following tissue culture.</title>
        <authorList>
            <person name="Rajewski A."/>
            <person name="Carter-House D."/>
            <person name="Stajich J."/>
            <person name="Litt A."/>
        </authorList>
    </citation>
    <scope>NUCLEOTIDE SEQUENCE [LARGE SCALE GENOMIC DNA]</scope>
    <source>
        <strain evidence="1">AR-01</strain>
    </source>
</reference>
<accession>A0ABS8V6C1</accession>
<dbReference type="EMBL" id="JACEIK010003572">
    <property type="protein sequence ID" value="MCD9642274.1"/>
    <property type="molecule type" value="Genomic_DNA"/>
</dbReference>
<dbReference type="Proteomes" id="UP000823775">
    <property type="component" value="Unassembled WGS sequence"/>
</dbReference>
<evidence type="ECO:0000313" key="1">
    <source>
        <dbReference type="EMBL" id="MCD9642274.1"/>
    </source>
</evidence>
<comment type="caution">
    <text evidence="1">The sequence shown here is derived from an EMBL/GenBank/DDBJ whole genome shotgun (WGS) entry which is preliminary data.</text>
</comment>
<keyword evidence="2" id="KW-1185">Reference proteome</keyword>
<sequence length="55" mass="6214">RWDSRCSGTVVAVGVSPWWKLRNNYLDYHNSPLNAVAGLSQRIPMTAVMGLLQRK</sequence>
<feature type="non-terminal residue" evidence="1">
    <location>
        <position position="1"/>
    </location>
</feature>
<protein>
    <submittedName>
        <fullName evidence="1">Uncharacterized protein</fullName>
    </submittedName>
</protein>